<gene>
    <name evidence="1" type="ORF">AI2935V1_3118</name>
    <name evidence="4" type="ORF">AN672_17745</name>
    <name evidence="6" type="ORF">HV178_15315</name>
    <name evidence="3" type="ORF">PQQ21_003718</name>
    <name evidence="5" type="ORF">RYZ67_11010</name>
    <name evidence="2" type="ORF">SGX49_002244</name>
</gene>
<evidence type="ECO:0000313" key="2">
    <source>
        <dbReference type="EMBL" id="ELV3679823.1"/>
    </source>
</evidence>
<name>A0A0D7LYT5_CITFR</name>
<dbReference type="AlphaFoldDB" id="A0A0D7LYT5"/>
<evidence type="ECO:0000313" key="5">
    <source>
        <dbReference type="EMBL" id="MDW2759003.1"/>
    </source>
</evidence>
<dbReference type="GeneID" id="87001810"/>
<reference evidence="7" key="1">
    <citation type="submission" date="2015-09" db="EMBL/GenBank/DDBJ databases">
        <title>Prevalence of NDMs in South Africa.</title>
        <authorList>
            <person name="Osei Sekyere J."/>
            <person name="Govinden U."/>
            <person name="Essack S."/>
            <person name="Haldorsen B."/>
            <person name="Samuelsen O."/>
            <person name="Aasnaes B."/>
            <person name="Sundsfjord A."/>
        </authorList>
    </citation>
    <scope>NUCLEOTIDE SEQUENCE [LARGE SCALE GENOMIC DNA]</scope>
    <source>
        <strain evidence="7">ST62:944112508</strain>
    </source>
</reference>
<sequence length="162" mass="18929">MAFRWNKESLAVLRENAGVLTTEQIAGMLHTNITVVRNMAYRLKLSLRVSAYNQKRIEQVQTLYTSSEPLNLKEIAAKTGLTFSTVQYIVYVKLKSKPYTKREYVSFETDDAVHYRIQREFIDTERSLLHNIPDNTRFHQLYLTDGTLYCARNIRSEVIICE</sequence>
<dbReference type="Proteomes" id="UP000512222">
    <property type="component" value="Chromosome"/>
</dbReference>
<dbReference type="Proteomes" id="UP001278087">
    <property type="component" value="Unassembled WGS sequence"/>
</dbReference>
<dbReference type="EMBL" id="JAWPBU010000010">
    <property type="protein sequence ID" value="MDW2759003.1"/>
    <property type="molecule type" value="Genomic_DNA"/>
</dbReference>
<dbReference type="EMBL" id="OW995941">
    <property type="protein sequence ID" value="CAH6598988.1"/>
    <property type="molecule type" value="Genomic_DNA"/>
</dbReference>
<evidence type="ECO:0000313" key="3">
    <source>
        <dbReference type="EMBL" id="EMN4146421.1"/>
    </source>
</evidence>
<reference evidence="8" key="3">
    <citation type="submission" date="2020-06" db="EMBL/GenBank/DDBJ databases">
        <title>REHAB project genomes.</title>
        <authorList>
            <person name="Shaw L.P."/>
        </authorList>
    </citation>
    <scope>NUCLEOTIDE SEQUENCE [LARGE SCALE GENOMIC DNA]</scope>
    <source>
        <strain evidence="8">RHBSTW-00370</strain>
    </source>
</reference>
<evidence type="ECO:0000313" key="1">
    <source>
        <dbReference type="EMBL" id="CAH6598988.1"/>
    </source>
</evidence>
<evidence type="ECO:0000313" key="6">
    <source>
        <dbReference type="EMBL" id="QLV31253.1"/>
    </source>
</evidence>
<protein>
    <submittedName>
        <fullName evidence="4">Uncharacterized protein</fullName>
    </submittedName>
</protein>
<dbReference type="EMBL" id="ABKLER030000016">
    <property type="protein sequence ID" value="EMN4146421.1"/>
    <property type="molecule type" value="Genomic_DNA"/>
</dbReference>
<reference evidence="3" key="7">
    <citation type="submission" date="2024-02" db="EMBL/GenBank/DDBJ databases">
        <authorList>
            <consortium name="Clinical and Environmental Microbiology Branch: Whole genome sequencing antimicrobial resistance pathogens in the healthcare setting"/>
        </authorList>
    </citation>
    <scope>NUCLEOTIDE SEQUENCE</scope>
    <source>
        <strain evidence="3">2023GN-00102</strain>
        <strain evidence="2">2023GN-00287</strain>
    </source>
</reference>
<reference evidence="5" key="6">
    <citation type="submission" date="2023-10" db="EMBL/GenBank/DDBJ databases">
        <title>Fecal carriage and genetic characteristics of carbapenem-resistant Enterobacterales among healthy adults from four provinces of China.</title>
        <authorList>
            <person name="Li Y."/>
            <person name="Zhang R."/>
        </authorList>
    </citation>
    <scope>NUCLEOTIDE SEQUENCE</scope>
    <source>
        <strain evidence="5">HN-136</strain>
    </source>
</reference>
<reference evidence="1" key="5">
    <citation type="submission" date="2022-05" db="EMBL/GenBank/DDBJ databases">
        <authorList>
            <person name="Alioto T."/>
            <person name="Alioto T."/>
            <person name="Gomez Garrido J."/>
        </authorList>
    </citation>
    <scope>NUCLEOTIDE SEQUENCE</scope>
    <source>
        <strain evidence="1">112</strain>
    </source>
</reference>
<dbReference type="EMBL" id="CP056573">
    <property type="protein sequence ID" value="QLV31253.1"/>
    <property type="molecule type" value="Genomic_DNA"/>
</dbReference>
<evidence type="ECO:0000313" key="8">
    <source>
        <dbReference type="Proteomes" id="UP000512222"/>
    </source>
</evidence>
<evidence type="ECO:0000313" key="4">
    <source>
        <dbReference type="EMBL" id="KPR54102.1"/>
    </source>
</evidence>
<dbReference type="Proteomes" id="UP001279522">
    <property type="component" value="Unassembled WGS sequence"/>
</dbReference>
<dbReference type="EMBL" id="LJEB01000082">
    <property type="protein sequence ID" value="KPR54102.1"/>
    <property type="molecule type" value="Genomic_DNA"/>
</dbReference>
<dbReference type="Proteomes" id="UP000050520">
    <property type="component" value="Unassembled WGS sequence"/>
</dbReference>
<proteinExistence type="predicted"/>
<accession>A0A0D7LYT5</accession>
<reference evidence="4 7" key="2">
    <citation type="journal article" date="2017" name="PLoS ONE">
        <title>Genomic and phenotypic characterisation of fluoroquinolone resistance mechanisms in Enterobacteriaceae in Durban, South Africa.</title>
        <authorList>
            <person name="Osei Sekyere J."/>
            <person name="Amoako D.G."/>
        </authorList>
    </citation>
    <scope>NUCLEOTIDE SEQUENCE [LARGE SCALE GENOMIC DNA]</scope>
    <source>
        <strain evidence="4 7">ST62:944112508</strain>
    </source>
</reference>
<organism evidence="4 7">
    <name type="scientific">Citrobacter freundii</name>
    <dbReference type="NCBI Taxonomy" id="546"/>
    <lineage>
        <taxon>Bacteria</taxon>
        <taxon>Pseudomonadati</taxon>
        <taxon>Pseudomonadota</taxon>
        <taxon>Gammaproteobacteria</taxon>
        <taxon>Enterobacterales</taxon>
        <taxon>Enterobacteriaceae</taxon>
        <taxon>Citrobacter</taxon>
        <taxon>Citrobacter freundii complex</taxon>
    </lineage>
</organism>
<dbReference type="EMBL" id="ABOSXX010000008">
    <property type="protein sequence ID" value="ELV3679823.1"/>
    <property type="molecule type" value="Genomic_DNA"/>
</dbReference>
<reference evidence="6" key="4">
    <citation type="journal article" date="2021" name="Microb. Genom.">
        <title>A genomic epidemiological study shows that prevalence of antimicrobial resistance in Enterobacterales is associated with the livestock host, as well as antimicrobial usage.</title>
        <authorList>
            <person name="AbuOun M."/>
            <person name="Jones H."/>
            <person name="Stubberfield E."/>
            <person name="Gilson D."/>
            <person name="Shaw L.P."/>
            <person name="Hubbard A.T.M."/>
            <person name="Chau K.K."/>
            <person name="Sebra R."/>
            <person name="Peto T.E.A."/>
            <person name="Crook D.W."/>
            <person name="Read D.S."/>
            <person name="Gweon H.S."/>
            <person name="Walker A.S."/>
            <person name="Stoesser N."/>
            <person name="Smith R.P."/>
            <person name="Anjum M.F."/>
            <person name="On Behalf Of The Rehab Consortium."/>
        </authorList>
    </citation>
    <scope>NUCLEOTIDE SEQUENCE</scope>
    <source>
        <strain evidence="6">RHBSTW-00370</strain>
    </source>
</reference>
<evidence type="ECO:0000313" key="7">
    <source>
        <dbReference type="Proteomes" id="UP000050520"/>
    </source>
</evidence>
<dbReference type="RefSeq" id="WP_003036005.1">
    <property type="nucleotide sequence ID" value="NZ_BGLH01000009.1"/>
</dbReference>
<dbReference type="Proteomes" id="UP000789647">
    <property type="component" value="Chromosome"/>
</dbReference>